<comment type="caution">
    <text evidence="1">The sequence shown here is derived from an EMBL/GenBank/DDBJ whole genome shotgun (WGS) entry which is preliminary data.</text>
</comment>
<accession>A0A2N6K7R8</accession>
<organism evidence="1 2">
    <name type="scientific">Fischerella muscicola CCMEE 5323</name>
    <dbReference type="NCBI Taxonomy" id="2019572"/>
    <lineage>
        <taxon>Bacteria</taxon>
        <taxon>Bacillati</taxon>
        <taxon>Cyanobacteriota</taxon>
        <taxon>Cyanophyceae</taxon>
        <taxon>Nostocales</taxon>
        <taxon>Hapalosiphonaceae</taxon>
        <taxon>Fischerella</taxon>
    </lineage>
</organism>
<dbReference type="PANTHER" id="PTHR30619:SF1">
    <property type="entry name" value="RECOMBINATION PROTEIN 2"/>
    <property type="match status" value="1"/>
</dbReference>
<dbReference type="InterPro" id="IPR036866">
    <property type="entry name" value="RibonucZ/Hydroxyglut_hydro"/>
</dbReference>
<keyword evidence="2" id="KW-1185">Reference proteome</keyword>
<dbReference type="RefSeq" id="WP_016867476.1">
    <property type="nucleotide sequence ID" value="NZ_CAWNVR010000022.1"/>
</dbReference>
<dbReference type="EMBL" id="NRQW01000082">
    <property type="protein sequence ID" value="PLZ93150.1"/>
    <property type="molecule type" value="Genomic_DNA"/>
</dbReference>
<evidence type="ECO:0000313" key="1">
    <source>
        <dbReference type="EMBL" id="PLZ93150.1"/>
    </source>
</evidence>
<dbReference type="PANTHER" id="PTHR30619">
    <property type="entry name" value="DNA INTERNALIZATION/COMPETENCE PROTEIN COMEC/REC2"/>
    <property type="match status" value="1"/>
</dbReference>
<protein>
    <recommendedName>
        <fullName evidence="3">MBL fold metallo-hydrolase</fullName>
    </recommendedName>
</protein>
<sequence length="278" mass="31810">MLDIKIFDVDEGFCAALSTGDHHTILIDFGYSTRSGFNPSQHLLQQRCTSLDCMIVPAYGEEHLAGLSNFLRQTLIDGLAVHFLVANPSLAAEQFHELDLANQRFSNVLTTDQNSRCPKVSQSMKIHGIDFSFFWNDQSDFQDAHNLSLVTFVSYRDIKIVFPSDLEVEGWRALLKDDDFCNRLRHVNMFVAANHGREESYCPEVFDYCRPEIIIISNESNQRVSPTMLNQYRKHAKGCSESVCNQKLLTTYDDGTITISKCLDRLRQVQTQRKAYQH</sequence>
<dbReference type="Gene3D" id="3.60.15.10">
    <property type="entry name" value="Ribonuclease Z/Hydroxyacylglutathione hydrolase-like"/>
    <property type="match status" value="1"/>
</dbReference>
<evidence type="ECO:0008006" key="3">
    <source>
        <dbReference type="Google" id="ProtNLM"/>
    </source>
</evidence>
<reference evidence="1 2" key="1">
    <citation type="submission" date="2017-08" db="EMBL/GenBank/DDBJ databases">
        <title>Genomes of Fischerella (Mastigocladus) sp. strains.</title>
        <authorList>
            <person name="Miller S.R."/>
        </authorList>
    </citation>
    <scope>NUCLEOTIDE SEQUENCE [LARGE SCALE GENOMIC DNA]</scope>
    <source>
        <strain evidence="1 2">CCMEE 5323</strain>
    </source>
</reference>
<gene>
    <name evidence="1" type="ORF">CEN44_04005</name>
</gene>
<proteinExistence type="predicted"/>
<evidence type="ECO:0000313" key="2">
    <source>
        <dbReference type="Proteomes" id="UP000235036"/>
    </source>
</evidence>
<dbReference type="AlphaFoldDB" id="A0A2N6K7R8"/>
<dbReference type="Proteomes" id="UP000235036">
    <property type="component" value="Unassembled WGS sequence"/>
</dbReference>
<dbReference type="InterPro" id="IPR052159">
    <property type="entry name" value="Competence_DNA_uptake"/>
</dbReference>
<name>A0A2N6K7R8_FISMU</name>